<dbReference type="Gene3D" id="1.20.1420.30">
    <property type="entry name" value="NCX, central ion-binding region"/>
    <property type="match status" value="1"/>
</dbReference>
<evidence type="ECO:0000256" key="2">
    <source>
        <dbReference type="SAM" id="Phobius"/>
    </source>
</evidence>
<dbReference type="Proteomes" id="UP000011668">
    <property type="component" value="Unassembled WGS sequence"/>
</dbReference>
<keyword evidence="5" id="KW-1185">Reference proteome</keyword>
<dbReference type="GO" id="GO:0004672">
    <property type="term" value="F:protein kinase activity"/>
    <property type="evidence" value="ECO:0007669"/>
    <property type="project" value="InterPro"/>
</dbReference>
<dbReference type="InterPro" id="IPR000719">
    <property type="entry name" value="Prot_kinase_dom"/>
</dbReference>
<feature type="domain" description="Protein kinase" evidence="3">
    <location>
        <begin position="427"/>
        <end position="736"/>
    </location>
</feature>
<dbReference type="EMBL" id="AFRT01001101">
    <property type="protein sequence ID" value="ELU41237.1"/>
    <property type="molecule type" value="Genomic_DNA"/>
</dbReference>
<dbReference type="Gene3D" id="1.10.510.10">
    <property type="entry name" value="Transferase(Phosphotransferase) domain 1"/>
    <property type="match status" value="2"/>
</dbReference>
<keyword evidence="2" id="KW-0472">Membrane</keyword>
<proteinExistence type="predicted"/>
<accession>L8WWN8</accession>
<keyword evidence="4" id="KW-0418">Kinase</keyword>
<evidence type="ECO:0000313" key="4">
    <source>
        <dbReference type="EMBL" id="ELU41237.1"/>
    </source>
</evidence>
<dbReference type="AlphaFoldDB" id="L8WWN8"/>
<dbReference type="GO" id="GO:0005524">
    <property type="term" value="F:ATP binding"/>
    <property type="evidence" value="ECO:0007669"/>
    <property type="project" value="InterPro"/>
</dbReference>
<evidence type="ECO:0000256" key="1">
    <source>
        <dbReference type="ARBA" id="ARBA00023065"/>
    </source>
</evidence>
<dbReference type="SMART" id="SM00220">
    <property type="entry name" value="S_TKc"/>
    <property type="match status" value="1"/>
</dbReference>
<dbReference type="HOGENOM" id="CLU_369681_0_0_1"/>
<dbReference type="PANTHER" id="PTHR31503">
    <property type="entry name" value="VACUOLAR CALCIUM ION TRANSPORTER"/>
    <property type="match status" value="1"/>
</dbReference>
<feature type="transmembrane region" description="Helical" evidence="2">
    <location>
        <begin position="68"/>
        <end position="90"/>
    </location>
</feature>
<dbReference type="GO" id="GO:0000329">
    <property type="term" value="C:fungal-type vacuole membrane"/>
    <property type="evidence" value="ECO:0007669"/>
    <property type="project" value="TreeGrafter"/>
</dbReference>
<dbReference type="GO" id="GO:0006874">
    <property type="term" value="P:intracellular calcium ion homeostasis"/>
    <property type="evidence" value="ECO:0007669"/>
    <property type="project" value="TreeGrafter"/>
</dbReference>
<dbReference type="SUPFAM" id="SSF56112">
    <property type="entry name" value="Protein kinase-like (PK-like)"/>
    <property type="match status" value="1"/>
</dbReference>
<organism evidence="4 5">
    <name type="scientific">Thanatephorus cucumeris (strain AG1-IA)</name>
    <name type="common">Rice sheath blight fungus</name>
    <name type="synonym">Rhizoctonia solani</name>
    <dbReference type="NCBI Taxonomy" id="983506"/>
    <lineage>
        <taxon>Eukaryota</taxon>
        <taxon>Fungi</taxon>
        <taxon>Dikarya</taxon>
        <taxon>Basidiomycota</taxon>
        <taxon>Agaricomycotina</taxon>
        <taxon>Agaricomycetes</taxon>
        <taxon>Cantharellales</taxon>
        <taxon>Ceratobasidiaceae</taxon>
        <taxon>Rhizoctonia</taxon>
        <taxon>Rhizoctonia solani AG-1</taxon>
    </lineage>
</organism>
<dbReference type="PANTHER" id="PTHR31503:SF22">
    <property type="entry name" value="VACUOLAR CALCIUM ION TRANSPORTER"/>
    <property type="match status" value="1"/>
</dbReference>
<dbReference type="OrthoDB" id="346907at2759"/>
<keyword evidence="1" id="KW-0406">Ion transport</keyword>
<protein>
    <submittedName>
        <fullName evidence="4">Pkinase domain-containing protein</fullName>
    </submittedName>
</protein>
<gene>
    <name evidence="4" type="ORF">AG1IA_04733</name>
</gene>
<keyword evidence="4" id="KW-0808">Transferase</keyword>
<keyword evidence="2" id="KW-1133">Transmembrane helix</keyword>
<sequence>MAMHGHLDLIVGTSMGNSVLQSPTALLQIVSWIIGKGLTLAFAEFETVALFVSVIFFNLLVVNGKSNYMDGIMCCALYVVIAMPGNFGIIRHIGDTESSNTQMTLVFLSRLMRCVIACTYHKASLTLCVDRIILAHQCILSDYGFTVGNGRNIGWRRFLGPKSGIDTTNQVPLDMLADSPAGQMDSGAAQKRVEISTSMLLVSFLAETTEVQGSLGHTERQCILSAKDVPPHVRLATLTDTHDAWRVKKTVIIVSYPHIGSEQKSTRLRDIEMVMFGGYSDNDVDVDCGLPSSSTWHDLSGPLAAPTSSTTAISQVSSFISSAGALATSITRVYRTLGGFVTPNSSSAQPYQTAPLEAHVSSTNVIGQASSALLVKESPMVCDKNIEQTLGDIVTSTMSCRDVVTVLANHGCVDLTELLDESACSDYAITNGGFGDVYSGRLLNENHVAIKIMRALYDPMMPTRIYHKASHIERCFSKQFLTPAIKTASCKGDLRIAEFRGNLAMISNWEENGSLLYYLTRYPSADRCALVRRLLGVDNAAFMTGILSSECIDLPGPYVSANVLIASDGRPMLMDFGNASLQNATLEFTNTNTGPCVSVRWTVRQLNVITWNGRRTHLEVFLCRNRHPRYLMQGNIPLLATFILSEWLVELFTTVVSQSDPHMQTILETFTSQIPFPDKSEQAVLTHVMIYKKTPTRPEKIISGWSVYDHLWAILMKCWSFDPKNRPDAREVWDVFQVKATTPEELQEKPEGY</sequence>
<dbReference type="InterPro" id="IPR044880">
    <property type="entry name" value="NCX_ion-bd_dom_sf"/>
</dbReference>
<evidence type="ECO:0000313" key="5">
    <source>
        <dbReference type="Proteomes" id="UP000011668"/>
    </source>
</evidence>
<keyword evidence="2" id="KW-0812">Transmembrane</keyword>
<dbReference type="GO" id="GO:0015369">
    <property type="term" value="F:calcium:proton antiporter activity"/>
    <property type="evidence" value="ECO:0007669"/>
    <property type="project" value="TreeGrafter"/>
</dbReference>
<keyword evidence="1" id="KW-0813">Transport</keyword>
<reference evidence="4 5" key="1">
    <citation type="journal article" date="2013" name="Nat. Commun.">
        <title>The evolution and pathogenic mechanisms of the rice sheath blight pathogen.</title>
        <authorList>
            <person name="Zheng A."/>
            <person name="Lin R."/>
            <person name="Xu L."/>
            <person name="Qin P."/>
            <person name="Tang C."/>
            <person name="Ai P."/>
            <person name="Zhang D."/>
            <person name="Liu Y."/>
            <person name="Sun Z."/>
            <person name="Feng H."/>
            <person name="Wang Y."/>
            <person name="Chen Y."/>
            <person name="Liang X."/>
            <person name="Fu R."/>
            <person name="Li Q."/>
            <person name="Zhang J."/>
            <person name="Yu X."/>
            <person name="Xie Z."/>
            <person name="Ding L."/>
            <person name="Guan P."/>
            <person name="Tang J."/>
            <person name="Liang Y."/>
            <person name="Wang S."/>
            <person name="Deng Q."/>
            <person name="Li S."/>
            <person name="Zhu J."/>
            <person name="Wang L."/>
            <person name="Liu H."/>
            <person name="Li P."/>
        </authorList>
    </citation>
    <scope>NUCLEOTIDE SEQUENCE [LARGE SCALE GENOMIC DNA]</scope>
    <source>
        <strain evidence="5">AG-1 IA</strain>
    </source>
</reference>
<comment type="caution">
    <text evidence="4">The sequence shown here is derived from an EMBL/GenBank/DDBJ whole genome shotgun (WGS) entry which is preliminary data.</text>
</comment>
<dbReference type="InterPro" id="IPR011009">
    <property type="entry name" value="Kinase-like_dom_sf"/>
</dbReference>
<evidence type="ECO:0000259" key="3">
    <source>
        <dbReference type="SMART" id="SM00220"/>
    </source>
</evidence>
<feature type="transmembrane region" description="Helical" evidence="2">
    <location>
        <begin position="40"/>
        <end position="61"/>
    </location>
</feature>
<dbReference type="InterPro" id="IPR004713">
    <property type="entry name" value="CaH_exchang"/>
</dbReference>
<name>L8WWN8_THACA</name>